<dbReference type="InterPro" id="IPR011262">
    <property type="entry name" value="DNA-dir_RNA_pol_insert"/>
</dbReference>
<gene>
    <name evidence="6" type="ORF">MCOM1403_LOCUS5422</name>
</gene>
<dbReference type="Gene3D" id="3.30.1360.10">
    <property type="entry name" value="RNA polymerase, RBP11-like subunit"/>
    <property type="match status" value="1"/>
</dbReference>
<keyword evidence="1" id="KW-0240">DNA-directed RNA polymerase</keyword>
<dbReference type="SMART" id="SM00662">
    <property type="entry name" value="RPOLD"/>
    <property type="match status" value="1"/>
</dbReference>
<dbReference type="InterPro" id="IPR036643">
    <property type="entry name" value="RNApol_insert_sf"/>
</dbReference>
<dbReference type="SUPFAM" id="SSF56553">
    <property type="entry name" value="Insert subdomain of RNA polymerase alpha subunit"/>
    <property type="match status" value="1"/>
</dbReference>
<dbReference type="Pfam" id="PF01193">
    <property type="entry name" value="RNA_pol_L"/>
    <property type="match status" value="1"/>
</dbReference>
<evidence type="ECO:0000256" key="1">
    <source>
        <dbReference type="ARBA" id="ARBA00022478"/>
    </source>
</evidence>
<dbReference type="GO" id="GO:0003899">
    <property type="term" value="F:DNA-directed RNA polymerase activity"/>
    <property type="evidence" value="ECO:0007669"/>
    <property type="project" value="InterPro"/>
</dbReference>
<keyword evidence="2" id="KW-0804">Transcription</keyword>
<dbReference type="HAMAP" id="MF_00320">
    <property type="entry name" value="RNApol_arch_Rpo3"/>
    <property type="match status" value="1"/>
</dbReference>
<dbReference type="GO" id="GO:0006366">
    <property type="term" value="P:transcription by RNA polymerase II"/>
    <property type="evidence" value="ECO:0007669"/>
    <property type="project" value="TreeGrafter"/>
</dbReference>
<dbReference type="InterPro" id="IPR011263">
    <property type="entry name" value="DNA-dir_RNA_pol_RpoA/D/Rpb3"/>
</dbReference>
<dbReference type="GO" id="GO:0003677">
    <property type="term" value="F:DNA binding"/>
    <property type="evidence" value="ECO:0007669"/>
    <property type="project" value="InterPro"/>
</dbReference>
<reference evidence="6" key="1">
    <citation type="submission" date="2021-01" db="EMBL/GenBank/DDBJ databases">
        <authorList>
            <person name="Corre E."/>
            <person name="Pelletier E."/>
            <person name="Niang G."/>
            <person name="Scheremetjew M."/>
            <person name="Finn R."/>
            <person name="Kale V."/>
            <person name="Holt S."/>
            <person name="Cochrane G."/>
            <person name="Meng A."/>
            <person name="Brown T."/>
            <person name="Cohen L."/>
        </authorList>
    </citation>
    <scope>NUCLEOTIDE SEQUENCE</scope>
    <source>
        <strain evidence="6">CCMP1723</strain>
    </source>
</reference>
<dbReference type="GO" id="GO:0005665">
    <property type="term" value="C:RNA polymerase II, core complex"/>
    <property type="evidence" value="ECO:0007669"/>
    <property type="project" value="TreeGrafter"/>
</dbReference>
<evidence type="ECO:0000256" key="2">
    <source>
        <dbReference type="ARBA" id="ARBA00023163"/>
    </source>
</evidence>
<evidence type="ECO:0000259" key="5">
    <source>
        <dbReference type="SMART" id="SM00662"/>
    </source>
</evidence>
<organism evidence="6">
    <name type="scientific">Micromonas pusilla</name>
    <name type="common">Picoplanktonic green alga</name>
    <name type="synonym">Chromulina pusilla</name>
    <dbReference type="NCBI Taxonomy" id="38833"/>
    <lineage>
        <taxon>Eukaryota</taxon>
        <taxon>Viridiplantae</taxon>
        <taxon>Chlorophyta</taxon>
        <taxon>Mamiellophyceae</taxon>
        <taxon>Mamiellales</taxon>
        <taxon>Mamiellaceae</taxon>
        <taxon>Micromonas</taxon>
    </lineage>
</organism>
<protein>
    <recommendedName>
        <fullName evidence="4">Plastid-encoded RNA polymerase subunit alpha</fullName>
    </recommendedName>
</protein>
<evidence type="ECO:0000313" key="6">
    <source>
        <dbReference type="EMBL" id="CAD8517996.1"/>
    </source>
</evidence>
<dbReference type="GO" id="GO:0046983">
    <property type="term" value="F:protein dimerization activity"/>
    <property type="evidence" value="ECO:0007669"/>
    <property type="project" value="InterPro"/>
</dbReference>
<dbReference type="Pfam" id="PF01000">
    <property type="entry name" value="RNA_pol_A_bac"/>
    <property type="match status" value="1"/>
</dbReference>
<feature type="domain" description="DNA-directed RNA polymerase RpoA/D/Rpb3-type" evidence="5">
    <location>
        <begin position="24"/>
        <end position="318"/>
    </location>
</feature>
<sequence>MSKADGDPRQRRPNIVVQEMTEDTIKFVLTGTDTSIANALRRVIIAEVPTIAIDLVEVIENSSCLCDEFIAHRLGLIPFVSHKAADMEFPYDYAGDDETVTDVPIELRVKCVSDQTEDVTSNDLMINGDYTQYDTVKPVHYRPSKRAFGDATASSAPADGKPQADGDKHPILILKLRKNQEINMRCVARKGVGRDHAKWQPVATAVYRFEPEITINEDLMATLTEEEKIKFVESSPTPVFRYNDQTRKVEVDVPESYTYDGECLKWAEDMGKPGLVDIRAKEDAFLFTVESTGALSPEAIVLNALKVLDAKLEMSKSELDIVKSEMDTAGVE</sequence>
<evidence type="ECO:0000256" key="4">
    <source>
        <dbReference type="ARBA" id="ARBA00031776"/>
    </source>
</evidence>
<dbReference type="AlphaFoldDB" id="A0A7S0ID17"/>
<name>A0A7S0ID17_MICPS</name>
<accession>A0A7S0ID17</accession>
<dbReference type="PROSITE" id="PS00446">
    <property type="entry name" value="RNA_POL_D_30KD"/>
    <property type="match status" value="1"/>
</dbReference>
<dbReference type="SUPFAM" id="SSF55257">
    <property type="entry name" value="RBP11-like subunits of RNA polymerase"/>
    <property type="match status" value="1"/>
</dbReference>
<dbReference type="InterPro" id="IPR036603">
    <property type="entry name" value="RBP11-like"/>
</dbReference>
<dbReference type="PANTHER" id="PTHR11800:SF2">
    <property type="entry name" value="DNA-DIRECTED RNA POLYMERASE II SUBUNIT RPB3"/>
    <property type="match status" value="1"/>
</dbReference>
<dbReference type="InterPro" id="IPR001514">
    <property type="entry name" value="DNA-dir_RNA_pol_30-40kDasu_CS"/>
</dbReference>
<comment type="similarity">
    <text evidence="3">Belongs to the archaeal Rpo3/eukaryotic RPB3 RNA polymerase subunit family.</text>
</comment>
<dbReference type="EMBL" id="HBEQ01006846">
    <property type="protein sequence ID" value="CAD8517996.1"/>
    <property type="molecule type" value="Transcribed_RNA"/>
</dbReference>
<dbReference type="InterPro" id="IPR050518">
    <property type="entry name" value="Rpo3/RPB3_RNA_Pol_subunit"/>
</dbReference>
<proteinExistence type="inferred from homology"/>
<dbReference type="PANTHER" id="PTHR11800">
    <property type="entry name" value="DNA-DIRECTED RNA POLYMERASE"/>
    <property type="match status" value="1"/>
</dbReference>
<dbReference type="Gene3D" id="2.170.120.12">
    <property type="entry name" value="DNA-directed RNA polymerase, insert domain"/>
    <property type="match status" value="1"/>
</dbReference>
<evidence type="ECO:0000256" key="3">
    <source>
        <dbReference type="ARBA" id="ARBA00025804"/>
    </source>
</evidence>
<dbReference type="InterPro" id="IPR022842">
    <property type="entry name" value="RNAP_Rpo3/Rpb3/RPAC1"/>
</dbReference>